<name>A0A3M7Q6U2_BRAPC</name>
<evidence type="ECO:0000256" key="9">
    <source>
        <dbReference type="SAM" id="SignalP"/>
    </source>
</evidence>
<dbReference type="PANTHER" id="PTHR45828">
    <property type="entry name" value="CYTOCHROME B561/FERRIC REDUCTASE TRANSMEMBRANE"/>
    <property type="match status" value="1"/>
</dbReference>
<evidence type="ECO:0000256" key="4">
    <source>
        <dbReference type="ARBA" id="ARBA00022529"/>
    </source>
</evidence>
<keyword evidence="5" id="KW-0399">Innate immunity</keyword>
<dbReference type="Pfam" id="PF02014">
    <property type="entry name" value="Reeler"/>
    <property type="match status" value="1"/>
</dbReference>
<evidence type="ECO:0000256" key="7">
    <source>
        <dbReference type="ARBA" id="ARBA00022859"/>
    </source>
</evidence>
<feature type="domain" description="Reelin" evidence="10">
    <location>
        <begin position="10"/>
        <end position="185"/>
    </location>
</feature>
<keyword evidence="6 9" id="KW-0732">Signal</keyword>
<feature type="chain" id="PRO_5018258397" evidence="9">
    <location>
        <begin position="24"/>
        <end position="212"/>
    </location>
</feature>
<dbReference type="InterPro" id="IPR002861">
    <property type="entry name" value="Reeler_dom"/>
</dbReference>
<evidence type="ECO:0000256" key="2">
    <source>
        <dbReference type="ARBA" id="ARBA00008501"/>
    </source>
</evidence>
<dbReference type="GO" id="GO:0042742">
    <property type="term" value="P:defense response to bacterium"/>
    <property type="evidence" value="ECO:0007669"/>
    <property type="project" value="UniProtKB-KW"/>
</dbReference>
<evidence type="ECO:0000313" key="12">
    <source>
        <dbReference type="Proteomes" id="UP000276133"/>
    </source>
</evidence>
<evidence type="ECO:0000256" key="3">
    <source>
        <dbReference type="ARBA" id="ARBA00022525"/>
    </source>
</evidence>
<dbReference type="InterPro" id="IPR042307">
    <property type="entry name" value="Reeler_sf"/>
</dbReference>
<comment type="caution">
    <text evidence="11">The sequence shown here is derived from an EMBL/GenBank/DDBJ whole genome shotgun (WGS) entry which is preliminary data.</text>
</comment>
<evidence type="ECO:0000256" key="5">
    <source>
        <dbReference type="ARBA" id="ARBA00022588"/>
    </source>
</evidence>
<protein>
    <submittedName>
        <fullName evidence="11">Ferric-chelate reductase 1</fullName>
    </submittedName>
</protein>
<dbReference type="Proteomes" id="UP000276133">
    <property type="component" value="Unassembled WGS sequence"/>
</dbReference>
<dbReference type="CDD" id="cd08544">
    <property type="entry name" value="Reeler"/>
    <property type="match status" value="1"/>
</dbReference>
<organism evidence="11 12">
    <name type="scientific">Brachionus plicatilis</name>
    <name type="common">Marine rotifer</name>
    <name type="synonym">Brachionus muelleri</name>
    <dbReference type="NCBI Taxonomy" id="10195"/>
    <lineage>
        <taxon>Eukaryota</taxon>
        <taxon>Metazoa</taxon>
        <taxon>Spiralia</taxon>
        <taxon>Gnathifera</taxon>
        <taxon>Rotifera</taxon>
        <taxon>Eurotatoria</taxon>
        <taxon>Monogononta</taxon>
        <taxon>Pseudotrocha</taxon>
        <taxon>Ploima</taxon>
        <taxon>Brachionidae</taxon>
        <taxon>Brachionus</taxon>
    </lineage>
</organism>
<dbReference type="InterPro" id="IPR051237">
    <property type="entry name" value="Ferric-chelate_Red/DefProt"/>
</dbReference>
<feature type="signal peptide" evidence="9">
    <location>
        <begin position="1"/>
        <end position="23"/>
    </location>
</feature>
<dbReference type="GO" id="GO:0016020">
    <property type="term" value="C:membrane"/>
    <property type="evidence" value="ECO:0007669"/>
    <property type="project" value="TreeGrafter"/>
</dbReference>
<gene>
    <name evidence="11" type="ORF">BpHYR1_037480</name>
</gene>
<dbReference type="PANTHER" id="PTHR45828:SF9">
    <property type="entry name" value="CELL WALL INTEGRITY AND STRESS RESPONSE COMPONENT 4-LIKE-RELATED"/>
    <property type="match status" value="1"/>
</dbReference>
<reference evidence="11 12" key="1">
    <citation type="journal article" date="2018" name="Sci. Rep.">
        <title>Genomic signatures of local adaptation to the degree of environmental predictability in rotifers.</title>
        <authorList>
            <person name="Franch-Gras L."/>
            <person name="Hahn C."/>
            <person name="Garcia-Roger E.M."/>
            <person name="Carmona M.J."/>
            <person name="Serra M."/>
            <person name="Gomez A."/>
        </authorList>
    </citation>
    <scope>NUCLEOTIDE SEQUENCE [LARGE SCALE GENOMIC DNA]</scope>
    <source>
        <strain evidence="11">HYR1</strain>
    </source>
</reference>
<dbReference type="EMBL" id="REGN01007326">
    <property type="protein sequence ID" value="RNA06635.1"/>
    <property type="molecule type" value="Genomic_DNA"/>
</dbReference>
<evidence type="ECO:0000313" key="11">
    <source>
        <dbReference type="EMBL" id="RNA06635.1"/>
    </source>
</evidence>
<keyword evidence="4" id="KW-0929">Antimicrobial</keyword>
<evidence type="ECO:0000256" key="1">
    <source>
        <dbReference type="ARBA" id="ARBA00004613"/>
    </source>
</evidence>
<keyword evidence="8" id="KW-0044">Antibiotic</keyword>
<keyword evidence="7" id="KW-0391">Immunity</keyword>
<evidence type="ECO:0000256" key="8">
    <source>
        <dbReference type="ARBA" id="ARBA00023022"/>
    </source>
</evidence>
<dbReference type="OrthoDB" id="6418377at2759"/>
<comment type="similarity">
    <text evidence="2">Belongs to the insect defense protein family.</text>
</comment>
<dbReference type="GO" id="GO:0005576">
    <property type="term" value="C:extracellular region"/>
    <property type="evidence" value="ECO:0007669"/>
    <property type="project" value="UniProtKB-SubCell"/>
</dbReference>
<dbReference type="AlphaFoldDB" id="A0A3M7Q6U2"/>
<evidence type="ECO:0000259" key="10">
    <source>
        <dbReference type="PROSITE" id="PS51019"/>
    </source>
</evidence>
<comment type="subcellular location">
    <subcellularLocation>
        <location evidence="1">Secreted</location>
    </subcellularLocation>
</comment>
<dbReference type="Gene3D" id="2.60.40.4060">
    <property type="entry name" value="Reeler domain"/>
    <property type="match status" value="1"/>
</dbReference>
<evidence type="ECO:0000256" key="6">
    <source>
        <dbReference type="ARBA" id="ARBA00022729"/>
    </source>
</evidence>
<dbReference type="PROSITE" id="PS51019">
    <property type="entry name" value="REELIN"/>
    <property type="match status" value="1"/>
</dbReference>
<keyword evidence="12" id="KW-1185">Reference proteome</keyword>
<dbReference type="GO" id="GO:0045087">
    <property type="term" value="P:innate immune response"/>
    <property type="evidence" value="ECO:0007669"/>
    <property type="project" value="UniProtKB-KW"/>
</dbReference>
<accession>A0A3M7Q6U2</accession>
<sequence>MKSAHYFCILVTIVILVKKHTDAYSYMVPEESCINIYPVHNATRQLSNPPFQIVVNKNIFHPNEIIKVSLIGIDNFKFMGFVLQARIYQTKTIVGSWNLDRPGHEFIGILKCFGENNSLVHAWPEFYKQNNFFTNVTALWVAPKTDNFHIEFVATVVHKFDRFWTGIKSTRLSPNKVLMPNRSNINNFGRIYVVLKFYFVIKAFVSKLIESY</sequence>
<keyword evidence="3" id="KW-0964">Secreted</keyword>
<proteinExistence type="inferred from homology"/>